<gene>
    <name evidence="2" type="ORF">ROHU_021347</name>
</gene>
<dbReference type="EMBL" id="QBIY01012293">
    <property type="protein sequence ID" value="RXN25691.1"/>
    <property type="molecule type" value="Genomic_DNA"/>
</dbReference>
<organism evidence="2 3">
    <name type="scientific">Labeo rohita</name>
    <name type="common">Indian major carp</name>
    <name type="synonym">Cyprinus rohita</name>
    <dbReference type="NCBI Taxonomy" id="84645"/>
    <lineage>
        <taxon>Eukaryota</taxon>
        <taxon>Metazoa</taxon>
        <taxon>Chordata</taxon>
        <taxon>Craniata</taxon>
        <taxon>Vertebrata</taxon>
        <taxon>Euteleostomi</taxon>
        <taxon>Actinopterygii</taxon>
        <taxon>Neopterygii</taxon>
        <taxon>Teleostei</taxon>
        <taxon>Ostariophysi</taxon>
        <taxon>Cypriniformes</taxon>
        <taxon>Cyprinidae</taxon>
        <taxon>Labeoninae</taxon>
        <taxon>Labeonini</taxon>
        <taxon>Labeo</taxon>
    </lineage>
</organism>
<feature type="compositionally biased region" description="Low complexity" evidence="1">
    <location>
        <begin position="127"/>
        <end position="141"/>
    </location>
</feature>
<sequence>MYEYETYRANQTPRKTCPTLWHEAAVITVLLVDRCSNHERSQRNITALSPISCQRRSRSCDVLGCYGHKKRVHRYDTSNLEQTDCNGTRLTLRRQPQKDKAALIFAVIVARLKQTNEEIRSPPEAQENAARAGMPAEAPANYQAPLHD</sequence>
<evidence type="ECO:0000256" key="1">
    <source>
        <dbReference type="SAM" id="MobiDB-lite"/>
    </source>
</evidence>
<accession>A0A498MYW4</accession>
<name>A0A498MYW4_LABRO</name>
<comment type="caution">
    <text evidence="2">The sequence shown here is derived from an EMBL/GenBank/DDBJ whole genome shotgun (WGS) entry which is preliminary data.</text>
</comment>
<evidence type="ECO:0000313" key="2">
    <source>
        <dbReference type="EMBL" id="RXN25691.1"/>
    </source>
</evidence>
<keyword evidence="3" id="KW-1185">Reference proteome</keyword>
<dbReference type="AlphaFoldDB" id="A0A498MYW4"/>
<feature type="region of interest" description="Disordered" evidence="1">
    <location>
        <begin position="118"/>
        <end position="148"/>
    </location>
</feature>
<proteinExistence type="predicted"/>
<reference evidence="2 3" key="1">
    <citation type="submission" date="2018-03" db="EMBL/GenBank/DDBJ databases">
        <title>Draft genome sequence of Rohu Carp (Labeo rohita).</title>
        <authorList>
            <person name="Das P."/>
            <person name="Kushwaha B."/>
            <person name="Joshi C.G."/>
            <person name="Kumar D."/>
            <person name="Nagpure N.S."/>
            <person name="Sahoo L."/>
            <person name="Das S.P."/>
            <person name="Bit A."/>
            <person name="Patnaik S."/>
            <person name="Meher P.K."/>
            <person name="Jayasankar P."/>
            <person name="Koringa P.G."/>
            <person name="Patel N.V."/>
            <person name="Hinsu A.T."/>
            <person name="Kumar R."/>
            <person name="Pandey M."/>
            <person name="Agarwal S."/>
            <person name="Srivastava S."/>
            <person name="Singh M."/>
            <person name="Iquebal M.A."/>
            <person name="Jaiswal S."/>
            <person name="Angadi U.B."/>
            <person name="Kumar N."/>
            <person name="Raza M."/>
            <person name="Shah T.M."/>
            <person name="Rai A."/>
            <person name="Jena J.K."/>
        </authorList>
    </citation>
    <scope>NUCLEOTIDE SEQUENCE [LARGE SCALE GENOMIC DNA]</scope>
    <source>
        <strain evidence="2">DASCIFA01</strain>
        <tissue evidence="2">Testis</tissue>
    </source>
</reference>
<dbReference type="Proteomes" id="UP000290572">
    <property type="component" value="Unassembled WGS sequence"/>
</dbReference>
<evidence type="ECO:0000313" key="3">
    <source>
        <dbReference type="Proteomes" id="UP000290572"/>
    </source>
</evidence>
<protein>
    <submittedName>
        <fullName evidence="2">Uncharacterized protein</fullName>
    </submittedName>
</protein>